<dbReference type="CDD" id="cd10969">
    <property type="entry name" value="CE4_Ecf1_like_5s"/>
    <property type="match status" value="1"/>
</dbReference>
<dbReference type="InterPro" id="IPR051398">
    <property type="entry name" value="Polysacch_Deacetylase"/>
</dbReference>
<protein>
    <submittedName>
        <fullName evidence="4">Polysaccharide deacetylase family protein</fullName>
    </submittedName>
</protein>
<dbReference type="PANTHER" id="PTHR34216:SF3">
    <property type="entry name" value="POLY-BETA-1,6-N-ACETYL-D-GLUCOSAMINE N-DEACETYLASE"/>
    <property type="match status" value="1"/>
</dbReference>
<dbReference type="SUPFAM" id="SSF88713">
    <property type="entry name" value="Glycoside hydrolase/deacetylase"/>
    <property type="match status" value="1"/>
</dbReference>
<evidence type="ECO:0000256" key="1">
    <source>
        <dbReference type="ARBA" id="ARBA00004613"/>
    </source>
</evidence>
<evidence type="ECO:0000256" key="2">
    <source>
        <dbReference type="ARBA" id="ARBA00022729"/>
    </source>
</evidence>
<dbReference type="GO" id="GO:0016810">
    <property type="term" value="F:hydrolase activity, acting on carbon-nitrogen (but not peptide) bonds"/>
    <property type="evidence" value="ECO:0007669"/>
    <property type="project" value="InterPro"/>
</dbReference>
<accession>A0A7G9GVC8</accession>
<dbReference type="Gene3D" id="3.20.20.370">
    <property type="entry name" value="Glycoside hydrolase/deacetylase"/>
    <property type="match status" value="1"/>
</dbReference>
<dbReference type="InterPro" id="IPR002509">
    <property type="entry name" value="NODB_dom"/>
</dbReference>
<keyword evidence="2" id="KW-0732">Signal</keyword>
<organism evidence="4 5">
    <name type="scientific">Fusobacterium hominis</name>
    <dbReference type="NCBI Taxonomy" id="2764326"/>
    <lineage>
        <taxon>Bacteria</taxon>
        <taxon>Fusobacteriati</taxon>
        <taxon>Fusobacteriota</taxon>
        <taxon>Fusobacteriia</taxon>
        <taxon>Fusobacteriales</taxon>
        <taxon>Fusobacteriaceae</taxon>
        <taxon>Fusobacterium</taxon>
    </lineage>
</organism>
<dbReference type="RefSeq" id="WP_187422712.1">
    <property type="nucleotide sequence ID" value="NZ_CP060637.1"/>
</dbReference>
<reference evidence="4 5" key="1">
    <citation type="submission" date="2020-08" db="EMBL/GenBank/DDBJ databases">
        <authorList>
            <person name="Liu C."/>
            <person name="Sun Q."/>
        </authorList>
    </citation>
    <scope>NUCLEOTIDE SEQUENCE [LARGE SCALE GENOMIC DNA]</scope>
    <source>
        <strain evidence="4 5">NSJ-57</strain>
    </source>
</reference>
<proteinExistence type="predicted"/>
<gene>
    <name evidence="4" type="ORF">H9Q81_07255</name>
</gene>
<dbReference type="PANTHER" id="PTHR34216">
    <property type="match status" value="1"/>
</dbReference>
<feature type="domain" description="NodB homology" evidence="3">
    <location>
        <begin position="64"/>
        <end position="164"/>
    </location>
</feature>
<dbReference type="Proteomes" id="UP000515913">
    <property type="component" value="Chromosome"/>
</dbReference>
<dbReference type="KEGG" id="fho:H9Q81_07255"/>
<sequence length="358" mass="42789">MVWLIIVILLLIYFRDKGVPIFLYHQVNEVSNVTPELFEEHLKILKEKNMNTVTLSEYGRGEIGKNPFLITLDDGYYDNYKVVFPLLKKYNMKATVFLNTLYIKDIWDKDEDFLKNGEANYLAMEKYLKTGDGTTRQYMSWEEIKEMHKSGLVDFQAHSHKHTAVFVSEKLEGIFTGNERDITELYLYHKIEEGYPKFPKRGEYASKGIIIDRKFFDLFKSYYDKNLKGKDEKEILKLGQKFVDENKDKYFTWETDEDFYKRVTSEYLLNRDLIEEKLGKKVEYFCWPWGHRNKKIVELLKKYDVKGFVSTKKGTNGRKPNFDMIRRIELRKFTPDKFKMNLFIARNYILGKIYGWLS</sequence>
<dbReference type="GO" id="GO:0005975">
    <property type="term" value="P:carbohydrate metabolic process"/>
    <property type="evidence" value="ECO:0007669"/>
    <property type="project" value="InterPro"/>
</dbReference>
<evidence type="ECO:0000259" key="3">
    <source>
        <dbReference type="Pfam" id="PF01522"/>
    </source>
</evidence>
<dbReference type="Pfam" id="PF01522">
    <property type="entry name" value="Polysacc_deac_1"/>
    <property type="match status" value="1"/>
</dbReference>
<dbReference type="InterPro" id="IPR011330">
    <property type="entry name" value="Glyco_hydro/deAcase_b/a-brl"/>
</dbReference>
<dbReference type="EMBL" id="CP060637">
    <property type="protein sequence ID" value="QNM14760.1"/>
    <property type="molecule type" value="Genomic_DNA"/>
</dbReference>
<evidence type="ECO:0000313" key="4">
    <source>
        <dbReference type="EMBL" id="QNM14760.1"/>
    </source>
</evidence>
<dbReference type="AlphaFoldDB" id="A0A7G9GVC8"/>
<dbReference type="GO" id="GO:0005576">
    <property type="term" value="C:extracellular region"/>
    <property type="evidence" value="ECO:0007669"/>
    <property type="project" value="UniProtKB-SubCell"/>
</dbReference>
<comment type="subcellular location">
    <subcellularLocation>
        <location evidence="1">Secreted</location>
    </subcellularLocation>
</comment>
<name>A0A7G9GVC8_9FUSO</name>
<keyword evidence="5" id="KW-1185">Reference proteome</keyword>
<evidence type="ECO:0000313" key="5">
    <source>
        <dbReference type="Proteomes" id="UP000515913"/>
    </source>
</evidence>